<feature type="transmembrane region" description="Helical" evidence="1">
    <location>
        <begin position="86"/>
        <end position="107"/>
    </location>
</feature>
<dbReference type="Proteomes" id="UP000238442">
    <property type="component" value="Chromosome"/>
</dbReference>
<evidence type="ECO:0000256" key="1">
    <source>
        <dbReference type="SAM" id="Phobius"/>
    </source>
</evidence>
<dbReference type="RefSeq" id="WP_105214045.1">
    <property type="nucleotide sequence ID" value="NZ_CP027062.1"/>
</dbReference>
<sequence length="356" mass="41856">MHRKRTRLILALLLPVQVLLLQILKNFPHFVETYYSQGLYPVISKISRYVFGWVPFSVGDIFYLLIAILAIRWLYKNVRRLKYEAVRFFIDIVATVSLVYFVFHLLWGLNYYRVPLHQTLDLDRDYTTEELVSTTKRLIAKSNELHRQLGYPDSVKIDLPYTQREVFKKSLDGFIRLADEYPDLAYSPKSIKKSGWSLGLTYMGYSGYYNPFSGEAQVNNLIKTYKFPVVSCHEEAHQIGFAAENEANFIATLATINNSDPYIQYSGYIFALRYCVNEIARRDMDTYHELLETINPGILASYKEMRDFWEKYKNPFEDFSKGFWDQFLKANNQSRGIMSYSYMVALVVNYFEDKPF</sequence>
<dbReference type="InterPro" id="IPR024294">
    <property type="entry name" value="DUF3810"/>
</dbReference>
<dbReference type="OrthoDB" id="1048788at2"/>
<dbReference type="AlphaFoldDB" id="A0A2S0HT35"/>
<keyword evidence="3" id="KW-1185">Reference proteome</keyword>
<feature type="transmembrane region" description="Helical" evidence="1">
    <location>
        <begin position="50"/>
        <end position="74"/>
    </location>
</feature>
<dbReference type="Pfam" id="PF12725">
    <property type="entry name" value="DUF3810"/>
    <property type="match status" value="1"/>
</dbReference>
<accession>A0A2S0HT35</accession>
<evidence type="ECO:0000313" key="3">
    <source>
        <dbReference type="Proteomes" id="UP000238442"/>
    </source>
</evidence>
<evidence type="ECO:0000313" key="2">
    <source>
        <dbReference type="EMBL" id="AVI49768.1"/>
    </source>
</evidence>
<organism evidence="2 3">
    <name type="scientific">Pukyongia salina</name>
    <dbReference type="NCBI Taxonomy" id="2094025"/>
    <lineage>
        <taxon>Bacteria</taxon>
        <taxon>Pseudomonadati</taxon>
        <taxon>Bacteroidota</taxon>
        <taxon>Flavobacteriia</taxon>
        <taxon>Flavobacteriales</taxon>
        <taxon>Flavobacteriaceae</taxon>
        <taxon>Pukyongia</taxon>
    </lineage>
</organism>
<name>A0A2S0HT35_9FLAO</name>
<proteinExistence type="predicted"/>
<reference evidence="2 3" key="1">
    <citation type="submission" date="2018-02" db="EMBL/GenBank/DDBJ databases">
        <title>Genomic analysis of the strain RR4-38 isolated from a seawater recirculating aquaculture system.</title>
        <authorList>
            <person name="Kim Y.-S."/>
            <person name="Jang Y.H."/>
            <person name="Kim K.-H."/>
        </authorList>
    </citation>
    <scope>NUCLEOTIDE SEQUENCE [LARGE SCALE GENOMIC DNA]</scope>
    <source>
        <strain evidence="2 3">RR4-38</strain>
    </source>
</reference>
<keyword evidence="1" id="KW-0472">Membrane</keyword>
<dbReference type="EMBL" id="CP027062">
    <property type="protein sequence ID" value="AVI49768.1"/>
    <property type="molecule type" value="Genomic_DNA"/>
</dbReference>
<keyword evidence="1" id="KW-1133">Transmembrane helix</keyword>
<keyword evidence="1" id="KW-0812">Transmembrane</keyword>
<gene>
    <name evidence="2" type="ORF">C5O00_00750</name>
</gene>
<dbReference type="KEGG" id="aue:C5O00_00750"/>
<protein>
    <submittedName>
        <fullName evidence="2">DUF3810 domain-containing protein</fullName>
    </submittedName>
</protein>